<dbReference type="AlphaFoldDB" id="A0A0F2DHQ8"/>
<evidence type="ECO:0000313" key="2">
    <source>
        <dbReference type="EMBL" id="KJQ69510.1"/>
    </source>
</evidence>
<dbReference type="InterPro" id="IPR010434">
    <property type="entry name" value="DUF1033"/>
</dbReference>
<reference evidence="2 3" key="1">
    <citation type="submission" date="2015-02" db="EMBL/GenBank/DDBJ databases">
        <title>Evolution of amylase-binding proteins of oral streptococcal species.</title>
        <authorList>
            <person name="Haase E.M."/>
        </authorList>
    </citation>
    <scope>NUCLEOTIDE SEQUENCE [LARGE SCALE GENOMIC DNA]</scope>
    <source>
        <strain evidence="2 3">OT25</strain>
    </source>
</reference>
<name>A0A0F2DHQ8_STRMT</name>
<organism evidence="2 3">
    <name type="scientific">Streptococcus mitis</name>
    <dbReference type="NCBI Taxonomy" id="28037"/>
    <lineage>
        <taxon>Bacteria</taxon>
        <taxon>Bacillati</taxon>
        <taxon>Bacillota</taxon>
        <taxon>Bacilli</taxon>
        <taxon>Lactobacillales</taxon>
        <taxon>Streptococcaceae</taxon>
        <taxon>Streptococcus</taxon>
        <taxon>Streptococcus mitis group</taxon>
    </lineage>
</organism>
<feature type="compositionally biased region" description="Basic and acidic residues" evidence="1">
    <location>
        <begin position="102"/>
        <end position="112"/>
    </location>
</feature>
<dbReference type="Pfam" id="PF06279">
    <property type="entry name" value="DUF1033"/>
    <property type="match status" value="1"/>
</dbReference>
<evidence type="ECO:0000256" key="1">
    <source>
        <dbReference type="SAM" id="MobiDB-lite"/>
    </source>
</evidence>
<evidence type="ECO:0008006" key="4">
    <source>
        <dbReference type="Google" id="ProtNLM"/>
    </source>
</evidence>
<evidence type="ECO:0000313" key="3">
    <source>
        <dbReference type="Proteomes" id="UP000033538"/>
    </source>
</evidence>
<proteinExistence type="predicted"/>
<sequence length="123" mass="15323">MNMYRVIEMYGDFEPWWFLEGWEEDIVASKKFDQYYDALKYYKTCWFKLEQESPLYKSRSDLMTIFWDPEDQRWCDECDDYLQQYHSLALLQDEQVIPDEKLRPGYEKQTGKERHRSCRMKLR</sequence>
<dbReference type="Proteomes" id="UP000033538">
    <property type="component" value="Unassembled WGS sequence"/>
</dbReference>
<protein>
    <recommendedName>
        <fullName evidence="4">Superoxide dismutase</fullName>
    </recommendedName>
</protein>
<feature type="compositionally biased region" description="Basic residues" evidence="1">
    <location>
        <begin position="113"/>
        <end position="123"/>
    </location>
</feature>
<dbReference type="EMBL" id="JYGP01000001">
    <property type="protein sequence ID" value="KJQ69510.1"/>
    <property type="molecule type" value="Genomic_DNA"/>
</dbReference>
<feature type="region of interest" description="Disordered" evidence="1">
    <location>
        <begin position="102"/>
        <end position="123"/>
    </location>
</feature>
<comment type="caution">
    <text evidence="2">The sequence shown here is derived from an EMBL/GenBank/DDBJ whole genome shotgun (WGS) entry which is preliminary data.</text>
</comment>
<dbReference type="PATRIC" id="fig|28037.212.peg.189"/>
<accession>A0A0F2DHQ8</accession>
<gene>
    <name evidence="2" type="ORF">TZ90_00204</name>
</gene>